<evidence type="ECO:0000313" key="1">
    <source>
        <dbReference type="EMBL" id="GIZ02841.1"/>
    </source>
</evidence>
<evidence type="ECO:0000313" key="2">
    <source>
        <dbReference type="Proteomes" id="UP001054945"/>
    </source>
</evidence>
<comment type="caution">
    <text evidence="1">The sequence shown here is derived from an EMBL/GenBank/DDBJ whole genome shotgun (WGS) entry which is preliminary data.</text>
</comment>
<protein>
    <submittedName>
        <fullName evidence="1">Uncharacterized protein</fullName>
    </submittedName>
</protein>
<feature type="non-terminal residue" evidence="1">
    <location>
        <position position="28"/>
    </location>
</feature>
<keyword evidence="2" id="KW-1185">Reference proteome</keyword>
<accession>A0AAV4YA54</accession>
<gene>
    <name evidence="1" type="ORF">CEXT_32571</name>
</gene>
<dbReference type="Proteomes" id="UP001054945">
    <property type="component" value="Unassembled WGS sequence"/>
</dbReference>
<dbReference type="EMBL" id="BPLR01001513">
    <property type="protein sequence ID" value="GIZ02841.1"/>
    <property type="molecule type" value="Genomic_DNA"/>
</dbReference>
<name>A0AAV4YA54_CAEEX</name>
<proteinExistence type="predicted"/>
<reference evidence="1 2" key="1">
    <citation type="submission" date="2021-06" db="EMBL/GenBank/DDBJ databases">
        <title>Caerostris extrusa draft genome.</title>
        <authorList>
            <person name="Kono N."/>
            <person name="Arakawa K."/>
        </authorList>
    </citation>
    <scope>NUCLEOTIDE SEQUENCE [LARGE SCALE GENOMIC DNA]</scope>
</reference>
<sequence>MSKYLYLEDGSLEGPDGLGTCSRGDKFL</sequence>
<dbReference type="AlphaFoldDB" id="A0AAV4YA54"/>
<organism evidence="1 2">
    <name type="scientific">Caerostris extrusa</name>
    <name type="common">Bark spider</name>
    <name type="synonym">Caerostris bankana</name>
    <dbReference type="NCBI Taxonomy" id="172846"/>
    <lineage>
        <taxon>Eukaryota</taxon>
        <taxon>Metazoa</taxon>
        <taxon>Ecdysozoa</taxon>
        <taxon>Arthropoda</taxon>
        <taxon>Chelicerata</taxon>
        <taxon>Arachnida</taxon>
        <taxon>Araneae</taxon>
        <taxon>Araneomorphae</taxon>
        <taxon>Entelegynae</taxon>
        <taxon>Araneoidea</taxon>
        <taxon>Araneidae</taxon>
        <taxon>Caerostris</taxon>
    </lineage>
</organism>